<protein>
    <submittedName>
        <fullName evidence="3">Uncharacterized protein</fullName>
    </submittedName>
</protein>
<proteinExistence type="predicted"/>
<evidence type="ECO:0000313" key="3">
    <source>
        <dbReference type="EMBL" id="ETS83344.1"/>
    </source>
</evidence>
<reference evidence="4" key="1">
    <citation type="journal article" date="2015" name="BMC Genomics">
        <title>Genomic and transcriptomic analysis of the endophytic fungus Pestalotiopsis fici reveals its lifestyle and high potential for synthesis of natural products.</title>
        <authorList>
            <person name="Wang X."/>
            <person name="Zhang X."/>
            <person name="Liu L."/>
            <person name="Xiang M."/>
            <person name="Wang W."/>
            <person name="Sun X."/>
            <person name="Che Y."/>
            <person name="Guo L."/>
            <person name="Liu G."/>
            <person name="Guo L."/>
            <person name="Wang C."/>
            <person name="Yin W.B."/>
            <person name="Stadler M."/>
            <person name="Zhang X."/>
            <person name="Liu X."/>
        </authorList>
    </citation>
    <scope>NUCLEOTIDE SEQUENCE [LARGE SCALE GENOMIC DNA]</scope>
    <source>
        <strain evidence="4">W106-1 / CGMCC3.15140</strain>
    </source>
</reference>
<sequence length="270" mass="28443">MKSRGIFGRVVVGLMVSAMCVLAVLGQDVAGKDIKKIEPMIPESDFEIRASTDAIFTSVTLDSGASMTSADAEITVAPENSVHPKIVHPFEVEPHVVGNGSLTIIGRDLQYTTSLSSTTRTTTIIDVCTQWITTTSTRGQPAPSAGQEHHALPTPDKYNTSDEVIVPHTKSTSVRFNWVANATAAFATGGSAGTGHETAALATGVSGGGAHSTAGGPYHRPTQTPYTSAARAVRPEFVYMAAMVSFVAIVAHVGTHVVVWTLRNCYGYLL</sequence>
<dbReference type="GeneID" id="19270233"/>
<feature type="transmembrane region" description="Helical" evidence="2">
    <location>
        <begin position="237"/>
        <end position="262"/>
    </location>
</feature>
<dbReference type="EMBL" id="KI912111">
    <property type="protein sequence ID" value="ETS83344.1"/>
    <property type="molecule type" value="Genomic_DNA"/>
</dbReference>
<dbReference type="Proteomes" id="UP000030651">
    <property type="component" value="Unassembled WGS sequence"/>
</dbReference>
<dbReference type="AlphaFoldDB" id="W3XBE3"/>
<dbReference type="OrthoDB" id="10496712at2759"/>
<name>W3XBE3_PESFW</name>
<evidence type="ECO:0000313" key="4">
    <source>
        <dbReference type="Proteomes" id="UP000030651"/>
    </source>
</evidence>
<dbReference type="RefSeq" id="XP_007831992.1">
    <property type="nucleotide sequence ID" value="XM_007833801.1"/>
</dbReference>
<accession>W3XBE3</accession>
<feature type="region of interest" description="Disordered" evidence="1">
    <location>
        <begin position="137"/>
        <end position="159"/>
    </location>
</feature>
<keyword evidence="2" id="KW-0472">Membrane</keyword>
<dbReference type="KEGG" id="pfy:PFICI_05220"/>
<feature type="transmembrane region" description="Helical" evidence="2">
    <location>
        <begin position="6"/>
        <end position="26"/>
    </location>
</feature>
<evidence type="ECO:0000256" key="2">
    <source>
        <dbReference type="SAM" id="Phobius"/>
    </source>
</evidence>
<evidence type="ECO:0000256" key="1">
    <source>
        <dbReference type="SAM" id="MobiDB-lite"/>
    </source>
</evidence>
<dbReference type="InParanoid" id="W3XBE3"/>
<keyword evidence="2" id="KW-0812">Transmembrane</keyword>
<keyword evidence="4" id="KW-1185">Reference proteome</keyword>
<keyword evidence="2" id="KW-1133">Transmembrane helix</keyword>
<gene>
    <name evidence="3" type="ORF">PFICI_05220</name>
</gene>
<dbReference type="HOGENOM" id="CLU_1030978_0_0_1"/>
<organism evidence="3 4">
    <name type="scientific">Pestalotiopsis fici (strain W106-1 / CGMCC3.15140)</name>
    <dbReference type="NCBI Taxonomy" id="1229662"/>
    <lineage>
        <taxon>Eukaryota</taxon>
        <taxon>Fungi</taxon>
        <taxon>Dikarya</taxon>
        <taxon>Ascomycota</taxon>
        <taxon>Pezizomycotina</taxon>
        <taxon>Sordariomycetes</taxon>
        <taxon>Xylariomycetidae</taxon>
        <taxon>Amphisphaeriales</taxon>
        <taxon>Sporocadaceae</taxon>
        <taxon>Pestalotiopsis</taxon>
    </lineage>
</organism>